<sequence length="475" mass="50196">MPRSRSRLAPAYLANALALAAVSAAACAPLPVPGSAARAQTPEARADAAIKTAMAEGPFPGISVAVARGGKIIYQRGFGVADRDGGTAVTPETRFPIGSITKPVTCLAVLQLVGKGRVALDAPAGRYLPDLPEPSRGVTVRQLLEHTAGVPNYLENPDFPYGKPVGFTRKDMLGFFADKPLMFPAGTRFNYSNSDTYLLGLIAEAASGDSYDGYVAANIFKPFGMTHSDFGASSVRASGYLSRGGAYRAAPAYDWLVPFSAGAIVSTSGDLVRFSQGLFGGKTPAKVRNMALSGDKLEDGSANAYLQGCLIAGDLDGKRKYSHPGSIYGFSSHLAYYPDDRLTVVVLTNSQGERYPPLTLEHRIARIFLGLPEPDLTATPFDAAEAAWIAGDYRITNRRLGFEALGFVVRDGALQLSYGGAASGAPLVPLTALGGGRYVSTLDSEQIFAFTRAADGSVTLTMRYYDADFPMRKAG</sequence>
<reference evidence="4" key="1">
    <citation type="journal article" date="2019" name="Int. J. Syst. Evol. Microbiol.">
        <title>The Global Catalogue of Microorganisms (GCM) 10K type strain sequencing project: providing services to taxonomists for standard genome sequencing and annotation.</title>
        <authorList>
            <consortium name="The Broad Institute Genomics Platform"/>
            <consortium name="The Broad Institute Genome Sequencing Center for Infectious Disease"/>
            <person name="Wu L."/>
            <person name="Ma J."/>
        </authorList>
    </citation>
    <scope>NUCLEOTIDE SEQUENCE [LARGE SCALE GENOMIC DNA]</scope>
    <source>
        <strain evidence="4">CCUG 62982</strain>
    </source>
</reference>
<keyword evidence="3" id="KW-0378">Hydrolase</keyword>
<keyword evidence="4" id="KW-1185">Reference proteome</keyword>
<accession>A0ABW3H222</accession>
<organism evidence="3 4">
    <name type="scientific">Sphingomonas canadensis</name>
    <dbReference type="NCBI Taxonomy" id="1219257"/>
    <lineage>
        <taxon>Bacteria</taxon>
        <taxon>Pseudomonadati</taxon>
        <taxon>Pseudomonadota</taxon>
        <taxon>Alphaproteobacteria</taxon>
        <taxon>Sphingomonadales</taxon>
        <taxon>Sphingomonadaceae</taxon>
        <taxon>Sphingomonas</taxon>
    </lineage>
</organism>
<dbReference type="PANTHER" id="PTHR46825:SF9">
    <property type="entry name" value="BETA-LACTAMASE-RELATED DOMAIN-CONTAINING PROTEIN"/>
    <property type="match status" value="1"/>
</dbReference>
<dbReference type="EMBL" id="JBHTJG010000001">
    <property type="protein sequence ID" value="MFD0945409.1"/>
    <property type="molecule type" value="Genomic_DNA"/>
</dbReference>
<gene>
    <name evidence="3" type="ORF">ACFQ1E_03560</name>
</gene>
<dbReference type="Proteomes" id="UP001596977">
    <property type="component" value="Unassembled WGS sequence"/>
</dbReference>
<keyword evidence="1" id="KW-0732">Signal</keyword>
<evidence type="ECO:0000313" key="3">
    <source>
        <dbReference type="EMBL" id="MFD0945409.1"/>
    </source>
</evidence>
<comment type="caution">
    <text evidence="3">The sequence shown here is derived from an EMBL/GenBank/DDBJ whole genome shotgun (WGS) entry which is preliminary data.</text>
</comment>
<feature type="signal peptide" evidence="1">
    <location>
        <begin position="1"/>
        <end position="28"/>
    </location>
</feature>
<dbReference type="InterPro" id="IPR050491">
    <property type="entry name" value="AmpC-like"/>
</dbReference>
<name>A0ABW3H222_9SPHN</name>
<dbReference type="EC" id="3.-.-.-" evidence="3"/>
<evidence type="ECO:0000313" key="4">
    <source>
        <dbReference type="Proteomes" id="UP001596977"/>
    </source>
</evidence>
<proteinExistence type="predicted"/>
<dbReference type="PANTHER" id="PTHR46825">
    <property type="entry name" value="D-ALANYL-D-ALANINE-CARBOXYPEPTIDASE/ENDOPEPTIDASE AMPH"/>
    <property type="match status" value="1"/>
</dbReference>
<feature type="chain" id="PRO_5047462240" evidence="1">
    <location>
        <begin position="29"/>
        <end position="475"/>
    </location>
</feature>
<dbReference type="Gene3D" id="3.40.710.10">
    <property type="entry name" value="DD-peptidase/beta-lactamase superfamily"/>
    <property type="match status" value="1"/>
</dbReference>
<evidence type="ECO:0000259" key="2">
    <source>
        <dbReference type="Pfam" id="PF00144"/>
    </source>
</evidence>
<dbReference type="RefSeq" id="WP_264942350.1">
    <property type="nucleotide sequence ID" value="NZ_JAPDRA010000001.1"/>
</dbReference>
<feature type="domain" description="Beta-lactamase-related" evidence="2">
    <location>
        <begin position="47"/>
        <end position="353"/>
    </location>
</feature>
<dbReference type="Pfam" id="PF00144">
    <property type="entry name" value="Beta-lactamase"/>
    <property type="match status" value="1"/>
</dbReference>
<dbReference type="SUPFAM" id="SSF56601">
    <property type="entry name" value="beta-lactamase/transpeptidase-like"/>
    <property type="match status" value="1"/>
</dbReference>
<evidence type="ECO:0000256" key="1">
    <source>
        <dbReference type="SAM" id="SignalP"/>
    </source>
</evidence>
<protein>
    <submittedName>
        <fullName evidence="3">Serine hydrolase domain-containing protein</fullName>
        <ecNumber evidence="3">3.-.-.-</ecNumber>
    </submittedName>
</protein>
<dbReference type="InterPro" id="IPR001466">
    <property type="entry name" value="Beta-lactam-related"/>
</dbReference>
<dbReference type="GO" id="GO:0016787">
    <property type="term" value="F:hydrolase activity"/>
    <property type="evidence" value="ECO:0007669"/>
    <property type="project" value="UniProtKB-KW"/>
</dbReference>
<dbReference type="PROSITE" id="PS51257">
    <property type="entry name" value="PROKAR_LIPOPROTEIN"/>
    <property type="match status" value="1"/>
</dbReference>
<dbReference type="InterPro" id="IPR012338">
    <property type="entry name" value="Beta-lactam/transpept-like"/>
</dbReference>